<feature type="region of interest" description="Disordered" evidence="1">
    <location>
        <begin position="247"/>
        <end position="296"/>
    </location>
</feature>
<feature type="compositionally biased region" description="Acidic residues" evidence="1">
    <location>
        <begin position="1"/>
        <end position="10"/>
    </location>
</feature>
<evidence type="ECO:0000313" key="2">
    <source>
        <dbReference type="EMBL" id="CEM55113.1"/>
    </source>
</evidence>
<protein>
    <submittedName>
        <fullName evidence="2">Uncharacterized protein</fullName>
    </submittedName>
</protein>
<reference evidence="2" key="1">
    <citation type="submission" date="2014-11" db="EMBL/GenBank/DDBJ databases">
        <authorList>
            <person name="Otto D Thomas"/>
            <person name="Naeem Raeece"/>
        </authorList>
    </citation>
    <scope>NUCLEOTIDE SEQUENCE</scope>
</reference>
<dbReference type="VEuPathDB" id="CryptoDB:Cvel_13268"/>
<feature type="region of interest" description="Disordered" evidence="1">
    <location>
        <begin position="1"/>
        <end position="98"/>
    </location>
</feature>
<proteinExistence type="predicted"/>
<feature type="compositionally biased region" description="Polar residues" evidence="1">
    <location>
        <begin position="280"/>
        <end position="294"/>
    </location>
</feature>
<feature type="region of interest" description="Disordered" evidence="1">
    <location>
        <begin position="367"/>
        <end position="387"/>
    </location>
</feature>
<gene>
    <name evidence="2" type="ORF">Cvel_13268</name>
</gene>
<dbReference type="AlphaFoldDB" id="A0A0G4ID39"/>
<sequence>MREEGEELEEDGRPEGVKEGYATRTGTETSNEEKEEREEGDKGSGGEHGTAASPSPQRWEDLGRIERSASVLGAGIASSFLEEEEEEDGGENRREKRKASTAACRFGLASIDFQADSDLRLWMLGIDPDPLRRCSPSLDEGGSGEVTSSDFVPSTLMEDCLETLEAVSLELLKEWEEGSSFPASASFGISATSASVSSRLSVCLDVPVQAESERDTVDARRLVVTGKSLLPARVSAYSSFFSEAPKETRRGEISRRAPTQQRARPRKGAKPLPSSKAAVSRSTQGPGMPTTTRTDSLRAQGALSLVLHRVRRICWDSRGVSQGFGTAFRQRCGTPVSPRDILGILPSLREQTMAEWAERVRRLDREKLASSRPDGGKEEKKTVRESGPRVKRELWKFSTHPKLSESNAIFAPTSMSESQETLQRTVRFAGPPSLHIHHRMTLREDAVERRNLFRFHEADWPSSLRMPEEGPARSFEPRHTVSRKVRERWARSGKGLTEIRLAAINHIDTFPVPRGGLCLNAGWRNGSATCSIRMAAGAGEGRQPPKVIRKGGEVVPHPPGKYLTFQEREDRGLRLPSATRSPEQWRQMVRRRKFAGGSPRWKRRTLPLSAGVREGREGEEGLVECGSVDFRGSWRFPVFRKSVRDSERGMDVIVES</sequence>
<name>A0A0G4ID39_9ALVE</name>
<feature type="compositionally biased region" description="Basic and acidic residues" evidence="1">
    <location>
        <begin position="31"/>
        <end position="45"/>
    </location>
</feature>
<evidence type="ECO:0000256" key="1">
    <source>
        <dbReference type="SAM" id="MobiDB-lite"/>
    </source>
</evidence>
<dbReference type="EMBL" id="CDMZ01005844">
    <property type="protein sequence ID" value="CEM55113.1"/>
    <property type="molecule type" value="Genomic_DNA"/>
</dbReference>
<organism evidence="2">
    <name type="scientific">Chromera velia CCMP2878</name>
    <dbReference type="NCBI Taxonomy" id="1169474"/>
    <lineage>
        <taxon>Eukaryota</taxon>
        <taxon>Sar</taxon>
        <taxon>Alveolata</taxon>
        <taxon>Colpodellida</taxon>
        <taxon>Chromeraceae</taxon>
        <taxon>Chromera</taxon>
    </lineage>
</organism>
<feature type="compositionally biased region" description="Basic and acidic residues" evidence="1">
    <location>
        <begin position="58"/>
        <end position="67"/>
    </location>
</feature>
<accession>A0A0G4ID39</accession>